<evidence type="ECO:0000259" key="2">
    <source>
        <dbReference type="SMART" id="SM00854"/>
    </source>
</evidence>
<organism evidence="3 4">
    <name type="scientific">Sorangium cellulosum</name>
    <name type="common">Polyangium cellulosum</name>
    <dbReference type="NCBI Taxonomy" id="56"/>
    <lineage>
        <taxon>Bacteria</taxon>
        <taxon>Pseudomonadati</taxon>
        <taxon>Myxococcota</taxon>
        <taxon>Polyangia</taxon>
        <taxon>Polyangiales</taxon>
        <taxon>Polyangiaceae</taxon>
        <taxon>Sorangium</taxon>
    </lineage>
</organism>
<dbReference type="RefSeq" id="WP_129354826.1">
    <property type="nucleotide sequence ID" value="NZ_CP012670.1"/>
</dbReference>
<dbReference type="PANTHER" id="PTHR33393:SF11">
    <property type="entry name" value="POLYGLUTAMINE SYNTHESIS ACCESSORY PROTEIN RV0574C-RELATED"/>
    <property type="match status" value="1"/>
</dbReference>
<dbReference type="Pfam" id="PF09587">
    <property type="entry name" value="PGA_cap"/>
    <property type="match status" value="1"/>
</dbReference>
<protein>
    <recommendedName>
        <fullName evidence="2">Capsule synthesis protein CapA domain-containing protein</fullName>
    </recommendedName>
</protein>
<reference evidence="3 4" key="1">
    <citation type="submission" date="2015-09" db="EMBL/GenBank/DDBJ databases">
        <title>Sorangium comparison.</title>
        <authorList>
            <person name="Zaburannyi N."/>
            <person name="Bunk B."/>
            <person name="Overmann J."/>
            <person name="Mueller R."/>
        </authorList>
    </citation>
    <scope>NUCLEOTIDE SEQUENCE [LARGE SCALE GENOMIC DNA]</scope>
    <source>
        <strain evidence="3 4">So ceGT47</strain>
    </source>
</reference>
<dbReference type="SUPFAM" id="SSF56300">
    <property type="entry name" value="Metallo-dependent phosphatases"/>
    <property type="match status" value="1"/>
</dbReference>
<feature type="domain" description="Capsule synthesis protein CapA" evidence="2">
    <location>
        <begin position="22"/>
        <end position="303"/>
    </location>
</feature>
<dbReference type="Proteomes" id="UP000295781">
    <property type="component" value="Chromosome"/>
</dbReference>
<evidence type="ECO:0000256" key="1">
    <source>
        <dbReference type="ARBA" id="ARBA00005662"/>
    </source>
</evidence>
<sequence length="385" mass="41631">MTQDAPAERAQGTEAAEADTFTVFLCGDVMTGRGIDQILPNPSDPVLYEAAVKDARGYVALAEHMNGPIPRPVGFSYVWGDALEAWSRRAPAVRLVNLETAITTSDEPYFKGINYRMHPANLPCLTAAGIDCCALANNHVLDWGSAGLLDTVAALRSAGVVTAGAGRDLDEAAAPAIVEVRGKGRVLIFSMGSETAGAPRGWGASAERPGIFWLDERSPAEVRRVLDTVRAARREGDVVVASIHWGPNWGYEIPEEQIALAHALVDVAGVDVVHGHSSHHPKAIEVHAGRLILHGCGDFLNDYEGIRGYEAYRDDLTLMYFVTLRAGTGELAGLELVPLQMRRFRLHRAARADALWLRDVLDREGARFGTRVALGEDGGLLLRWG</sequence>
<dbReference type="CDD" id="cd07381">
    <property type="entry name" value="MPP_CapA"/>
    <property type="match status" value="1"/>
</dbReference>
<name>A0A4P2QBD5_SORCE</name>
<gene>
    <name evidence="3" type="ORF">SOCEGT47_074790</name>
</gene>
<proteinExistence type="inferred from homology"/>
<dbReference type="InterPro" id="IPR019079">
    <property type="entry name" value="Capsule_synth_CapA"/>
</dbReference>
<dbReference type="SMART" id="SM00854">
    <property type="entry name" value="PGA_cap"/>
    <property type="match status" value="1"/>
</dbReference>
<dbReference type="AlphaFoldDB" id="A0A4P2QBD5"/>
<dbReference type="InterPro" id="IPR029052">
    <property type="entry name" value="Metallo-depent_PP-like"/>
</dbReference>
<dbReference type="OrthoDB" id="5405713at2"/>
<evidence type="ECO:0000313" key="3">
    <source>
        <dbReference type="EMBL" id="AUX26909.1"/>
    </source>
</evidence>
<dbReference type="Gene3D" id="3.60.21.10">
    <property type="match status" value="1"/>
</dbReference>
<dbReference type="PANTHER" id="PTHR33393">
    <property type="entry name" value="POLYGLUTAMINE SYNTHESIS ACCESSORY PROTEIN RV0574C-RELATED"/>
    <property type="match status" value="1"/>
</dbReference>
<dbReference type="EMBL" id="CP012670">
    <property type="protein sequence ID" value="AUX26909.1"/>
    <property type="molecule type" value="Genomic_DNA"/>
</dbReference>
<evidence type="ECO:0000313" key="4">
    <source>
        <dbReference type="Proteomes" id="UP000295781"/>
    </source>
</evidence>
<dbReference type="InterPro" id="IPR052169">
    <property type="entry name" value="CW_Biosynth-Accessory"/>
</dbReference>
<comment type="similarity">
    <text evidence="1">Belongs to the CapA family.</text>
</comment>
<accession>A0A4P2QBD5</accession>